<dbReference type="PANTHER" id="PTHR33558">
    <property type="entry name" value="GLUTAREDOXIN-LIKE PROTEIN C5ORF63 HOMOLOG"/>
    <property type="match status" value="1"/>
</dbReference>
<keyword evidence="2" id="KW-1185">Reference proteome</keyword>
<organism evidence="1 2">
    <name type="scientific">Streptomyces incanus</name>
    <dbReference type="NCBI Taxonomy" id="887453"/>
    <lineage>
        <taxon>Bacteria</taxon>
        <taxon>Bacillati</taxon>
        <taxon>Actinomycetota</taxon>
        <taxon>Actinomycetes</taxon>
        <taxon>Kitasatosporales</taxon>
        <taxon>Streptomycetaceae</taxon>
        <taxon>Streptomyces</taxon>
    </lineage>
</organism>
<reference evidence="2" key="1">
    <citation type="journal article" date="2019" name="Int. J. Syst. Evol. Microbiol.">
        <title>The Global Catalogue of Microorganisms (GCM) 10K type strain sequencing project: providing services to taxonomists for standard genome sequencing and annotation.</title>
        <authorList>
            <consortium name="The Broad Institute Genomics Platform"/>
            <consortium name="The Broad Institute Genome Sequencing Center for Infectious Disease"/>
            <person name="Wu L."/>
            <person name="Ma J."/>
        </authorList>
    </citation>
    <scope>NUCLEOTIDE SEQUENCE [LARGE SCALE GENOMIC DNA]</scope>
    <source>
        <strain evidence="2">JCM 13852</strain>
    </source>
</reference>
<comment type="caution">
    <text evidence="1">The sequence shown here is derived from an EMBL/GenBank/DDBJ whole genome shotgun (WGS) entry which is preliminary data.</text>
</comment>
<dbReference type="PANTHER" id="PTHR33558:SF1">
    <property type="entry name" value="GLUTAREDOXIN-LIKE PROTEIN C5ORF63 HOMOLOG"/>
    <property type="match status" value="1"/>
</dbReference>
<evidence type="ECO:0000313" key="1">
    <source>
        <dbReference type="EMBL" id="MFC5675032.1"/>
    </source>
</evidence>
<dbReference type="RefSeq" id="WP_381219372.1">
    <property type="nucleotide sequence ID" value="NZ_JBHSPC010000143.1"/>
</dbReference>
<accession>A0ABW0XZK9</accession>
<dbReference type="SUPFAM" id="SSF52833">
    <property type="entry name" value="Thioredoxin-like"/>
    <property type="match status" value="1"/>
</dbReference>
<dbReference type="InterPro" id="IPR008554">
    <property type="entry name" value="Glutaredoxin-like"/>
</dbReference>
<proteinExistence type="predicted"/>
<dbReference type="Pfam" id="PF05768">
    <property type="entry name" value="Glrx-like"/>
    <property type="match status" value="1"/>
</dbReference>
<dbReference type="InterPro" id="IPR052565">
    <property type="entry name" value="Glutaredoxin-like_YDR286C"/>
</dbReference>
<sequence>MAGMSPLFGRKAPQDRLVTRVTLVRKPGCHLCDDAQAVVEKVCGDLGVAWEGKDITQDPELHEQYWEQIPVVLVDGRQHTFWRVDEARLRKALAD</sequence>
<name>A0ABW0XZK9_9ACTN</name>
<gene>
    <name evidence="1" type="ORF">ACFP2V_34740</name>
</gene>
<protein>
    <submittedName>
        <fullName evidence="1">Glutaredoxin family protein</fullName>
    </submittedName>
</protein>
<evidence type="ECO:0000313" key="2">
    <source>
        <dbReference type="Proteomes" id="UP001596183"/>
    </source>
</evidence>
<dbReference type="EMBL" id="JBHSPC010000143">
    <property type="protein sequence ID" value="MFC5675032.1"/>
    <property type="molecule type" value="Genomic_DNA"/>
</dbReference>
<dbReference type="Proteomes" id="UP001596183">
    <property type="component" value="Unassembled WGS sequence"/>
</dbReference>
<dbReference type="Gene3D" id="3.40.30.10">
    <property type="entry name" value="Glutaredoxin"/>
    <property type="match status" value="1"/>
</dbReference>
<dbReference type="InterPro" id="IPR036249">
    <property type="entry name" value="Thioredoxin-like_sf"/>
</dbReference>